<dbReference type="RefSeq" id="XP_013756765.1">
    <property type="nucleotide sequence ID" value="XM_013901311.1"/>
</dbReference>
<accession>A0A0L0DET9</accession>
<dbReference type="EMBL" id="GL349462">
    <property type="protein sequence ID" value="KNC50809.1"/>
    <property type="molecule type" value="Genomic_DNA"/>
</dbReference>
<reference evidence="2 3" key="1">
    <citation type="submission" date="2010-05" db="EMBL/GenBank/DDBJ databases">
        <title>The Genome Sequence of Thecamonas trahens ATCC 50062.</title>
        <authorList>
            <consortium name="The Broad Institute Genome Sequencing Platform"/>
            <person name="Russ C."/>
            <person name="Cuomo C."/>
            <person name="Shea T."/>
            <person name="Young S.K."/>
            <person name="Zeng Q."/>
            <person name="Koehrsen M."/>
            <person name="Haas B."/>
            <person name="Borodovsky M."/>
            <person name="Guigo R."/>
            <person name="Alvarado L."/>
            <person name="Berlin A."/>
            <person name="Bochicchio J."/>
            <person name="Borenstein D."/>
            <person name="Chapman S."/>
            <person name="Chen Z."/>
            <person name="Freedman E."/>
            <person name="Gellesch M."/>
            <person name="Goldberg J."/>
            <person name="Griggs A."/>
            <person name="Gujja S."/>
            <person name="Heilman E."/>
            <person name="Heiman D."/>
            <person name="Hepburn T."/>
            <person name="Howarth C."/>
            <person name="Jen D."/>
            <person name="Larson L."/>
            <person name="Mehta T."/>
            <person name="Park D."/>
            <person name="Pearson M."/>
            <person name="Roberts A."/>
            <person name="Saif S."/>
            <person name="Shenoy N."/>
            <person name="Sisk P."/>
            <person name="Stolte C."/>
            <person name="Sykes S."/>
            <person name="Thomson T."/>
            <person name="Walk T."/>
            <person name="White J."/>
            <person name="Yandava C."/>
            <person name="Burger G."/>
            <person name="Gray M.W."/>
            <person name="Holland P.W.H."/>
            <person name="King N."/>
            <person name="Lang F.B.F."/>
            <person name="Roger A.J."/>
            <person name="Ruiz-Trillo I."/>
            <person name="Lander E."/>
            <person name="Nusbaum C."/>
        </authorList>
    </citation>
    <scope>NUCLEOTIDE SEQUENCE [LARGE SCALE GENOMIC DNA]</scope>
    <source>
        <strain evidence="2 3">ATCC 50062</strain>
    </source>
</reference>
<dbReference type="GeneID" id="25565801"/>
<sequence length="486" mass="53211">MARRSRRKLQRRAEARRARKEAEDGASSDSEPEMVAKSAKTERRRAQKKSVLKLQCSLCGECYRLTEYIATQRKAEAPVCNLCLCARAEEQAASPGVRRELHQACTLLAAIDRRAIRGRKGMSTLSDGSVDYIPGLMLPLGALPHSKRDVLLRWKSGPSPRAALDAIHRIYRAVESYDDLLFRLERNPRLAVSLYWWSHGATTRVEYLDALQRLAIRKKTWIERCADDAEASIAAAAASLFFSDTCDAVWVVVDIMHHAASDKALNVVAHPAWPSADGITALDLMTLSDSEPMNSLLARTLTGDNRVSLQPIALRLPRSLPLYMVYALLQTRIMPLITGKLVSRTVDWRLASSYPPLAPAFLALSPTAGPTGGHAAALAEALATAEALMSSEREAERAMDGLTDDARAALPVTLESSSNPQVLVWNDTLDTALTLTMFDVKTALGDAGLVSWQSAAETAHRTATVVPRQATQLAHKSSTSSMHPWI</sequence>
<feature type="compositionally biased region" description="Basic residues" evidence="1">
    <location>
        <begin position="1"/>
        <end position="10"/>
    </location>
</feature>
<feature type="compositionally biased region" description="Basic and acidic residues" evidence="1">
    <location>
        <begin position="11"/>
        <end position="23"/>
    </location>
</feature>
<evidence type="ECO:0000313" key="2">
    <source>
        <dbReference type="EMBL" id="KNC50809.1"/>
    </source>
</evidence>
<evidence type="ECO:0000256" key="1">
    <source>
        <dbReference type="SAM" id="MobiDB-lite"/>
    </source>
</evidence>
<dbReference type="AlphaFoldDB" id="A0A0L0DET9"/>
<name>A0A0L0DET9_THETB</name>
<dbReference type="Proteomes" id="UP000054408">
    <property type="component" value="Unassembled WGS sequence"/>
</dbReference>
<feature type="compositionally biased region" description="Polar residues" evidence="1">
    <location>
        <begin position="469"/>
        <end position="486"/>
    </location>
</feature>
<gene>
    <name evidence="2" type="ORF">AMSG_06711</name>
</gene>
<organism evidence="2 3">
    <name type="scientific">Thecamonas trahens ATCC 50062</name>
    <dbReference type="NCBI Taxonomy" id="461836"/>
    <lineage>
        <taxon>Eukaryota</taxon>
        <taxon>Apusozoa</taxon>
        <taxon>Apusomonadida</taxon>
        <taxon>Apusomonadidae</taxon>
        <taxon>Thecamonas</taxon>
    </lineage>
</organism>
<feature type="region of interest" description="Disordered" evidence="1">
    <location>
        <begin position="1"/>
        <end position="44"/>
    </location>
</feature>
<feature type="region of interest" description="Disordered" evidence="1">
    <location>
        <begin position="467"/>
        <end position="486"/>
    </location>
</feature>
<evidence type="ECO:0000313" key="3">
    <source>
        <dbReference type="Proteomes" id="UP000054408"/>
    </source>
</evidence>
<keyword evidence="3" id="KW-1185">Reference proteome</keyword>
<proteinExistence type="predicted"/>
<protein>
    <submittedName>
        <fullName evidence="2">Uncharacterized protein</fullName>
    </submittedName>
</protein>